<dbReference type="EC" id="4.1.1.17" evidence="6"/>
<evidence type="ECO:0000256" key="5">
    <source>
        <dbReference type="ARBA" id="ARBA00034115"/>
    </source>
</evidence>
<dbReference type="PROSITE" id="PS00878">
    <property type="entry name" value="ODR_DC_2_1"/>
    <property type="match status" value="1"/>
</dbReference>
<dbReference type="GO" id="GO:0005737">
    <property type="term" value="C:cytoplasm"/>
    <property type="evidence" value="ECO:0007669"/>
    <property type="project" value="TreeGrafter"/>
</dbReference>
<feature type="modified residue" description="N6-(pyridoxal phosphate)lysine" evidence="9">
    <location>
        <position position="90"/>
    </location>
</feature>
<dbReference type="Gene3D" id="2.40.37.10">
    <property type="entry name" value="Lyase, Ornithine Decarboxylase, Chain A, domain 1"/>
    <property type="match status" value="1"/>
</dbReference>
<evidence type="ECO:0000256" key="2">
    <source>
        <dbReference type="ARBA" id="ARBA00008872"/>
    </source>
</evidence>
<protein>
    <recommendedName>
        <fullName evidence="6">ornithine decarboxylase</fullName>
        <ecNumber evidence="6">4.1.1.17</ecNumber>
    </recommendedName>
</protein>
<dbReference type="FunFam" id="3.20.20.10:FF:000005">
    <property type="entry name" value="Ornithine decarboxylase"/>
    <property type="match status" value="1"/>
</dbReference>
<dbReference type="InterPro" id="IPR009006">
    <property type="entry name" value="Ala_racemase/Decarboxylase_C"/>
</dbReference>
<comment type="catalytic activity">
    <reaction evidence="8">
        <text>L-ornithine + H(+) = putrescine + CO2</text>
        <dbReference type="Rhea" id="RHEA:22964"/>
        <dbReference type="ChEBI" id="CHEBI:15378"/>
        <dbReference type="ChEBI" id="CHEBI:16526"/>
        <dbReference type="ChEBI" id="CHEBI:46911"/>
        <dbReference type="ChEBI" id="CHEBI:326268"/>
        <dbReference type="EC" id="4.1.1.17"/>
    </reaction>
</comment>
<comment type="caution">
    <text evidence="11">The sequence shown here is derived from an EMBL/GenBank/DDBJ whole genome shotgun (WGS) entry which is preliminary data.</text>
</comment>
<reference evidence="11" key="1">
    <citation type="submission" date="2020-01" db="EMBL/GenBank/DDBJ databases">
        <title>Genome Sequencing of Three Apophysomyces-Like Fungal Strains Confirms a Novel Fungal Genus in the Mucoromycota with divergent Burkholderia-like Endosymbiotic Bacteria.</title>
        <authorList>
            <person name="Stajich J.E."/>
            <person name="Macias A.M."/>
            <person name="Carter-House D."/>
            <person name="Lovett B."/>
            <person name="Kasson L.R."/>
            <person name="Berry K."/>
            <person name="Grigoriev I."/>
            <person name="Chang Y."/>
            <person name="Spatafora J."/>
            <person name="Kasson M.T."/>
        </authorList>
    </citation>
    <scope>NUCLEOTIDE SEQUENCE</scope>
    <source>
        <strain evidence="11">NRRL A-21654</strain>
    </source>
</reference>
<keyword evidence="4" id="KW-0456">Lyase</keyword>
<dbReference type="GO" id="GO:0004586">
    <property type="term" value="F:ornithine decarboxylase activity"/>
    <property type="evidence" value="ECO:0007669"/>
    <property type="project" value="UniProtKB-EC"/>
</dbReference>
<dbReference type="EMBL" id="JABAYA010000090">
    <property type="protein sequence ID" value="KAF7725767.1"/>
    <property type="molecule type" value="Genomic_DNA"/>
</dbReference>
<proteinExistence type="inferred from homology"/>
<keyword evidence="3 9" id="KW-0663">Pyridoxal phosphate</keyword>
<dbReference type="PANTHER" id="PTHR11482">
    <property type="entry name" value="ARGININE/DIAMINOPIMELATE/ORNITHINE DECARBOXYLASE"/>
    <property type="match status" value="1"/>
</dbReference>
<dbReference type="AlphaFoldDB" id="A0A8H7EP70"/>
<evidence type="ECO:0000256" key="7">
    <source>
        <dbReference type="ARBA" id="ARBA00046672"/>
    </source>
</evidence>
<evidence type="ECO:0000313" key="11">
    <source>
        <dbReference type="EMBL" id="KAF7725767.1"/>
    </source>
</evidence>
<dbReference type="InterPro" id="IPR022653">
    <property type="entry name" value="De-COase2_pyr-phos_BS"/>
</dbReference>
<feature type="domain" description="Orn/DAP/Arg decarboxylase 2 N-terminal" evidence="10">
    <location>
        <begin position="67"/>
        <end position="301"/>
    </location>
</feature>
<evidence type="ECO:0000256" key="6">
    <source>
        <dbReference type="ARBA" id="ARBA00034138"/>
    </source>
</evidence>
<comment type="similarity">
    <text evidence="2">Belongs to the Orn/Lys/Arg decarboxylase class-II family.</text>
</comment>
<dbReference type="PRINTS" id="PR01182">
    <property type="entry name" value="ORNDCRBXLASE"/>
</dbReference>
<evidence type="ECO:0000259" key="10">
    <source>
        <dbReference type="Pfam" id="PF02784"/>
    </source>
</evidence>
<comment type="subunit">
    <text evidence="7">Homodimer. Only the dimer is catalytically active, as the active sites are constructed of residues from both monomers.</text>
</comment>
<sequence>MHTKLETVVLNQPRSPAAVKFLQTVPPPDVAVDNRSIKEVIQDKLSSVSSLKWEADQENAFFVGDLGEVFRQHLRWKSLLPRIEPFFAVKSNPDPMVLKLLASLGLGFDCASKAEIQQVLDLGVDPSRIIYANPCKQASFIRYSAQQNVARMTFDNAEELYKIKKYYPDAELVLRVLTDDSKSLCQLGLKFGAPFETVQHLLQTAKDLELNVVGVSFHVGSGCLDEHAFTEAVVLARKVFDKGEAMGFNFTLLDVGGGFPGADVQDGITFEKVAAVLAPAVDALFPPHIRVIAEPGRYYVASAFTICTNVIARRTVRTTEDDQEPKYMYYVNDGMYGSFNCIIFDHQVVHPHAGVIVLMKDGSYMYGRTSEENDFACSIWGPTCDSIDCLSKETRLPLLEAGDWLYWENMGAYTICAASQFNGFRKSEVIYTNTFC</sequence>
<dbReference type="InterPro" id="IPR000183">
    <property type="entry name" value="Orn/DAP/Arg_de-COase"/>
</dbReference>
<accession>A0A8H7EP70</accession>
<dbReference type="CDD" id="cd00622">
    <property type="entry name" value="PLPDE_III_ODC"/>
    <property type="match status" value="1"/>
</dbReference>
<dbReference type="Gene3D" id="3.20.20.10">
    <property type="entry name" value="Alanine racemase"/>
    <property type="match status" value="1"/>
</dbReference>
<dbReference type="GO" id="GO:0033387">
    <property type="term" value="P:putrescine biosynthetic process from arginine, via ornithine"/>
    <property type="evidence" value="ECO:0007669"/>
    <property type="project" value="TreeGrafter"/>
</dbReference>
<gene>
    <name evidence="11" type="ORF">EC973_009384</name>
</gene>
<dbReference type="PRINTS" id="PR01179">
    <property type="entry name" value="ODADCRBXLASE"/>
</dbReference>
<evidence type="ECO:0000256" key="1">
    <source>
        <dbReference type="ARBA" id="ARBA00001933"/>
    </source>
</evidence>
<dbReference type="InterPro" id="IPR002433">
    <property type="entry name" value="Orn_de-COase"/>
</dbReference>
<dbReference type="InterPro" id="IPR022644">
    <property type="entry name" value="De-COase2_N"/>
</dbReference>
<dbReference type="Proteomes" id="UP000605846">
    <property type="component" value="Unassembled WGS sequence"/>
</dbReference>
<evidence type="ECO:0000256" key="9">
    <source>
        <dbReference type="PIRSR" id="PIRSR600183-50"/>
    </source>
</evidence>
<keyword evidence="12" id="KW-1185">Reference proteome</keyword>
<name>A0A8H7EP70_9FUNG</name>
<evidence type="ECO:0000256" key="3">
    <source>
        <dbReference type="ARBA" id="ARBA00022898"/>
    </source>
</evidence>
<evidence type="ECO:0000256" key="4">
    <source>
        <dbReference type="ARBA" id="ARBA00023239"/>
    </source>
</evidence>
<feature type="active site" description="Proton donor" evidence="9">
    <location>
        <position position="384"/>
    </location>
</feature>
<dbReference type="SUPFAM" id="SSF50621">
    <property type="entry name" value="Alanine racemase C-terminal domain-like"/>
    <property type="match status" value="1"/>
</dbReference>
<dbReference type="PANTHER" id="PTHR11482:SF6">
    <property type="entry name" value="ORNITHINE DECARBOXYLASE 1-RELATED"/>
    <property type="match status" value="1"/>
</dbReference>
<organism evidence="11 12">
    <name type="scientific">Apophysomyces ossiformis</name>
    <dbReference type="NCBI Taxonomy" id="679940"/>
    <lineage>
        <taxon>Eukaryota</taxon>
        <taxon>Fungi</taxon>
        <taxon>Fungi incertae sedis</taxon>
        <taxon>Mucoromycota</taxon>
        <taxon>Mucoromycotina</taxon>
        <taxon>Mucoromycetes</taxon>
        <taxon>Mucorales</taxon>
        <taxon>Mucorineae</taxon>
        <taxon>Mucoraceae</taxon>
        <taxon>Apophysomyces</taxon>
    </lineage>
</organism>
<comment type="cofactor">
    <cofactor evidence="1 9">
        <name>pyridoxal 5'-phosphate</name>
        <dbReference type="ChEBI" id="CHEBI:597326"/>
    </cofactor>
</comment>
<dbReference type="OrthoDB" id="5034579at2759"/>
<dbReference type="SUPFAM" id="SSF51419">
    <property type="entry name" value="PLP-binding barrel"/>
    <property type="match status" value="1"/>
</dbReference>
<evidence type="ECO:0000256" key="8">
    <source>
        <dbReference type="ARBA" id="ARBA00049127"/>
    </source>
</evidence>
<comment type="pathway">
    <text evidence="5">Amine and polyamine biosynthesis; putrescine biosynthesis via L-ornithine pathway; putrescine from L-ornithine: step 1/1.</text>
</comment>
<dbReference type="Pfam" id="PF02784">
    <property type="entry name" value="Orn_Arg_deC_N"/>
    <property type="match status" value="1"/>
</dbReference>
<evidence type="ECO:0000313" key="12">
    <source>
        <dbReference type="Proteomes" id="UP000605846"/>
    </source>
</evidence>
<dbReference type="InterPro" id="IPR029066">
    <property type="entry name" value="PLP-binding_barrel"/>
</dbReference>